<dbReference type="InterPro" id="IPR029066">
    <property type="entry name" value="PLP-binding_barrel"/>
</dbReference>
<dbReference type="KEGG" id="lao:AOX59_03965"/>
<feature type="domain" description="YhfX-like C-terminal" evidence="2">
    <location>
        <begin position="278"/>
        <end position="379"/>
    </location>
</feature>
<dbReference type="Pfam" id="PF01168">
    <property type="entry name" value="Ala_racemase_N"/>
    <property type="match status" value="1"/>
</dbReference>
<dbReference type="Proteomes" id="UP000050331">
    <property type="component" value="Chromosome"/>
</dbReference>
<dbReference type="InterPro" id="IPR048449">
    <property type="entry name" value="YhfX-like_C"/>
</dbReference>
<evidence type="ECO:0000259" key="1">
    <source>
        <dbReference type="Pfam" id="PF01168"/>
    </source>
</evidence>
<evidence type="ECO:0000313" key="4">
    <source>
        <dbReference type="Proteomes" id="UP000050331"/>
    </source>
</evidence>
<dbReference type="Gene3D" id="2.40.37.30">
    <property type="match status" value="2"/>
</dbReference>
<sequence>MFLDVTKRRNPQLIQTGVSLHQMGHIPPNTYIIDVDTLKENTNKLSVTAAENNMKLYFMSKQLGRVPELGDIIVENGIKKAVAVDFDEGKVLADHGIKIGNIGHLVQPGKHQWKEVLSWKPEVVTVFSFERAKQVSETAENMGVNQDILLKVAGSEDKFYEGQEGGILLKDLPTAVDKIKHLTAVTITGVTTFPNLELNEIKTDMVPTNNFYTLLQAKDVLIEKGITIKQINGPSGTSCETIPYLARHGVSHSEPGHGLTGTTPLHAYSDLPEKPAIVYVTEVSHQHNGNFQVIAGGYYSRSRMRGCLVGNDKSSILDQFTSAYQNSPKTIDYYGTIEKPKNFTVRTGDTAVFAFRSQIFVTRAHVALVGGIQTGNPRIRHLERKW</sequence>
<feature type="domain" description="Alanine racemase N-terminal" evidence="1">
    <location>
        <begin position="33"/>
        <end position="264"/>
    </location>
</feature>
<dbReference type="Pfam" id="PF21279">
    <property type="entry name" value="YhfX-like_C"/>
    <property type="match status" value="1"/>
</dbReference>
<proteinExistence type="predicted"/>
<organism evidence="3 4">
    <name type="scientific">Lentibacillus amyloliquefaciens</name>
    <dbReference type="NCBI Taxonomy" id="1472767"/>
    <lineage>
        <taxon>Bacteria</taxon>
        <taxon>Bacillati</taxon>
        <taxon>Bacillota</taxon>
        <taxon>Bacilli</taxon>
        <taxon>Bacillales</taxon>
        <taxon>Bacillaceae</taxon>
        <taxon>Lentibacillus</taxon>
    </lineage>
</organism>
<dbReference type="STRING" id="1472767.AOX59_03965"/>
<evidence type="ECO:0000259" key="2">
    <source>
        <dbReference type="Pfam" id="PF21279"/>
    </source>
</evidence>
<dbReference type="SUPFAM" id="SSF51419">
    <property type="entry name" value="PLP-binding barrel"/>
    <property type="match status" value="1"/>
</dbReference>
<gene>
    <name evidence="3" type="ORF">AOX59_03965</name>
</gene>
<dbReference type="AlphaFoldDB" id="A0A0U4FPP8"/>
<evidence type="ECO:0000313" key="3">
    <source>
        <dbReference type="EMBL" id="ALX47829.1"/>
    </source>
</evidence>
<accession>A0A0U4FPP8</accession>
<dbReference type="EMBL" id="CP013862">
    <property type="protein sequence ID" value="ALX47829.1"/>
    <property type="molecule type" value="Genomic_DNA"/>
</dbReference>
<name>A0A0U4FPP8_9BACI</name>
<dbReference type="OrthoDB" id="3189402at2"/>
<dbReference type="InterPro" id="IPR001608">
    <property type="entry name" value="Ala_racemase_N"/>
</dbReference>
<keyword evidence="4" id="KW-1185">Reference proteome</keyword>
<reference evidence="3 4" key="1">
    <citation type="submission" date="2016-01" db="EMBL/GenBank/DDBJ databases">
        <title>Complete genome sequence of strain Lentibacillus amyloliquefaciens LAM0015T isolated from saline sediment.</title>
        <authorList>
            <person name="Wang J.-L."/>
            <person name="He M.-X."/>
        </authorList>
    </citation>
    <scope>NUCLEOTIDE SEQUENCE [LARGE SCALE GENOMIC DNA]</scope>
    <source>
        <strain evidence="3 4">LAM0015</strain>
    </source>
</reference>
<protein>
    <submittedName>
        <fullName evidence="3">Amino-acid racemase</fullName>
    </submittedName>
</protein>
<dbReference type="RefSeq" id="WP_068442137.1">
    <property type="nucleotide sequence ID" value="NZ_CP013862.1"/>
</dbReference>